<dbReference type="Proteomes" id="UP001165068">
    <property type="component" value="Unassembled WGS sequence"/>
</dbReference>
<dbReference type="Gene3D" id="1.10.260.40">
    <property type="entry name" value="lambda repressor-like DNA-binding domains"/>
    <property type="match status" value="1"/>
</dbReference>
<keyword evidence="6" id="KW-1185">Reference proteome</keyword>
<organism evidence="5 6">
    <name type="scientific">Microbacterium arabinogalactanolyticum</name>
    <dbReference type="NCBI Taxonomy" id="69365"/>
    <lineage>
        <taxon>Bacteria</taxon>
        <taxon>Bacillati</taxon>
        <taxon>Actinomycetota</taxon>
        <taxon>Actinomycetes</taxon>
        <taxon>Micrococcales</taxon>
        <taxon>Microbacteriaceae</taxon>
        <taxon>Microbacterium</taxon>
    </lineage>
</organism>
<keyword evidence="3" id="KW-0804">Transcription</keyword>
<dbReference type="SUPFAM" id="SSF53822">
    <property type="entry name" value="Periplasmic binding protein-like I"/>
    <property type="match status" value="1"/>
</dbReference>
<dbReference type="CDD" id="cd01392">
    <property type="entry name" value="HTH_LacI"/>
    <property type="match status" value="1"/>
</dbReference>
<gene>
    <name evidence="5" type="ORF">MIAR_06820</name>
</gene>
<name>A0ABQ5NE75_9MICO</name>
<reference evidence="5" key="1">
    <citation type="submission" date="2022-08" db="EMBL/GenBank/DDBJ databases">
        <title>Draft genome sequence of Microbacterium arabinogalactanolyticum JCM 9171.</title>
        <authorList>
            <person name="Fujita K."/>
            <person name="Ishiwata A."/>
            <person name="Fushinobu S."/>
        </authorList>
    </citation>
    <scope>NUCLEOTIDE SEQUENCE</scope>
    <source>
        <strain evidence="5">JCM 9171</strain>
    </source>
</reference>
<dbReference type="Pfam" id="PF13377">
    <property type="entry name" value="Peripla_BP_3"/>
    <property type="match status" value="1"/>
</dbReference>
<dbReference type="InterPro" id="IPR046335">
    <property type="entry name" value="LacI/GalR-like_sensor"/>
</dbReference>
<sequence length="327" mass="34187">MTLADVARAAGVSESTASRAFTRPDLIRDDTVERIKRFAAELGYSVDPHARALSTGRTQNIALIVPDIANPFFPPLVREVESGAEQADFAVFLGDSDERASREKVLVDRLSRQVDGFILASPRMPEEQIRELAARTPTVVINRDVEGVHRVLVDAATGVREAVDLLAAMGHTSIAYLAGPAETWADQERRAAVLGAAEAAGVRAGVIELGRPSYEAGRECVGSLIATGATAAVAFDDVIAHGVLAGFSLVGLNVPADFSVVGCDDVLAATTLPALTTVSGGSAASGAEALSTLLALIDDSATAPERTAIDAHLVHRASVAPARHIRR</sequence>
<feature type="domain" description="HTH lacI-type" evidence="4">
    <location>
        <begin position="1"/>
        <end position="55"/>
    </location>
</feature>
<dbReference type="PANTHER" id="PTHR30146:SF147">
    <property type="entry name" value="HTH-TYPE TRANSCRIPTIONAL REGULATOR DEGA"/>
    <property type="match status" value="1"/>
</dbReference>
<accession>A0ABQ5NE75</accession>
<keyword evidence="1" id="KW-0805">Transcription regulation</keyword>
<dbReference type="InterPro" id="IPR000843">
    <property type="entry name" value="HTH_LacI"/>
</dbReference>
<dbReference type="InterPro" id="IPR010982">
    <property type="entry name" value="Lambda_DNA-bd_dom_sf"/>
</dbReference>
<dbReference type="PROSITE" id="PS50932">
    <property type="entry name" value="HTH_LACI_2"/>
    <property type="match status" value="1"/>
</dbReference>
<evidence type="ECO:0000256" key="3">
    <source>
        <dbReference type="ARBA" id="ARBA00023163"/>
    </source>
</evidence>
<keyword evidence="2" id="KW-0238">DNA-binding</keyword>
<comment type="caution">
    <text evidence="5">The sequence shown here is derived from an EMBL/GenBank/DDBJ whole genome shotgun (WGS) entry which is preliminary data.</text>
</comment>
<dbReference type="SMART" id="SM00354">
    <property type="entry name" value="HTH_LACI"/>
    <property type="match status" value="1"/>
</dbReference>
<evidence type="ECO:0000256" key="2">
    <source>
        <dbReference type="ARBA" id="ARBA00023125"/>
    </source>
</evidence>
<dbReference type="Gene3D" id="3.40.50.2300">
    <property type="match status" value="2"/>
</dbReference>
<evidence type="ECO:0000313" key="5">
    <source>
        <dbReference type="EMBL" id="GLC84094.1"/>
    </source>
</evidence>
<dbReference type="InterPro" id="IPR028082">
    <property type="entry name" value="Peripla_BP_I"/>
</dbReference>
<evidence type="ECO:0000313" key="6">
    <source>
        <dbReference type="Proteomes" id="UP001165068"/>
    </source>
</evidence>
<dbReference type="EMBL" id="BRZC01000003">
    <property type="protein sequence ID" value="GLC84094.1"/>
    <property type="molecule type" value="Genomic_DNA"/>
</dbReference>
<dbReference type="PANTHER" id="PTHR30146">
    <property type="entry name" value="LACI-RELATED TRANSCRIPTIONAL REPRESSOR"/>
    <property type="match status" value="1"/>
</dbReference>
<dbReference type="SUPFAM" id="SSF47413">
    <property type="entry name" value="lambda repressor-like DNA-binding domains"/>
    <property type="match status" value="1"/>
</dbReference>
<dbReference type="CDD" id="cd06267">
    <property type="entry name" value="PBP1_LacI_sugar_binding-like"/>
    <property type="match status" value="1"/>
</dbReference>
<evidence type="ECO:0000259" key="4">
    <source>
        <dbReference type="PROSITE" id="PS50932"/>
    </source>
</evidence>
<evidence type="ECO:0000256" key="1">
    <source>
        <dbReference type="ARBA" id="ARBA00023015"/>
    </source>
</evidence>
<dbReference type="Pfam" id="PF00356">
    <property type="entry name" value="LacI"/>
    <property type="match status" value="1"/>
</dbReference>
<protein>
    <submittedName>
        <fullName evidence="5">LacI family transcriptional regulator</fullName>
    </submittedName>
</protein>
<proteinExistence type="predicted"/>